<name>A0A1N6XUX9_9EURY</name>
<accession>A0A1N6XUX9</accession>
<dbReference type="EMBL" id="FTNO01000001">
    <property type="protein sequence ID" value="SIR05981.1"/>
    <property type="molecule type" value="Genomic_DNA"/>
</dbReference>
<dbReference type="RefSeq" id="WP_076428968.1">
    <property type="nucleotide sequence ID" value="NZ_FTNO01000001.1"/>
</dbReference>
<evidence type="ECO:0000313" key="1">
    <source>
        <dbReference type="EMBL" id="SIR05981.1"/>
    </source>
</evidence>
<dbReference type="Proteomes" id="UP000186914">
    <property type="component" value="Unassembled WGS sequence"/>
</dbReference>
<sequence length="136" mass="15403">MLVSDFRQRAFLTATTTAPIVGSGCLGILDSPEARFGRLDFINADDKPHEFHIVFERDGARIHELSRRVASDDIEGFRVNHEEWASKPARYTLSIAVADDRNDVTYTEDGCHDLILNYRPGRIGIYSHNHGEKCEK</sequence>
<keyword evidence="2" id="KW-1185">Reference proteome</keyword>
<dbReference type="AlphaFoldDB" id="A0A1N6XUX9"/>
<proteinExistence type="predicted"/>
<reference evidence="2" key="1">
    <citation type="submission" date="2017-01" db="EMBL/GenBank/DDBJ databases">
        <authorList>
            <person name="Varghese N."/>
            <person name="Submissions S."/>
        </authorList>
    </citation>
    <scope>NUCLEOTIDE SEQUENCE [LARGE SCALE GENOMIC DNA]</scope>
    <source>
        <strain evidence="2">CGMCC 1.7737</strain>
    </source>
</reference>
<organism evidence="1 2">
    <name type="scientific">Haladaptatus litoreus</name>
    <dbReference type="NCBI Taxonomy" id="553468"/>
    <lineage>
        <taxon>Archaea</taxon>
        <taxon>Methanobacteriati</taxon>
        <taxon>Methanobacteriota</taxon>
        <taxon>Stenosarchaea group</taxon>
        <taxon>Halobacteria</taxon>
        <taxon>Halobacteriales</taxon>
        <taxon>Haladaptataceae</taxon>
        <taxon>Haladaptatus</taxon>
    </lineage>
</organism>
<gene>
    <name evidence="1" type="ORF">SAMN05421858_1280</name>
</gene>
<dbReference type="OrthoDB" id="247952at2157"/>
<protein>
    <submittedName>
        <fullName evidence="1">Uncharacterized protein</fullName>
    </submittedName>
</protein>
<dbReference type="PROSITE" id="PS51257">
    <property type="entry name" value="PROKAR_LIPOPROTEIN"/>
    <property type="match status" value="1"/>
</dbReference>
<evidence type="ECO:0000313" key="2">
    <source>
        <dbReference type="Proteomes" id="UP000186914"/>
    </source>
</evidence>